<dbReference type="Gene3D" id="1.10.10.60">
    <property type="entry name" value="Homeodomain-like"/>
    <property type="match status" value="1"/>
</dbReference>
<dbReference type="InterPro" id="IPR009057">
    <property type="entry name" value="Homeodomain-like_sf"/>
</dbReference>
<dbReference type="RefSeq" id="WP_379261838.1">
    <property type="nucleotide sequence ID" value="NZ_JBHUMJ010000002.1"/>
</dbReference>
<dbReference type="InterPro" id="IPR037923">
    <property type="entry name" value="HTH-like"/>
</dbReference>
<accession>A0ABW5SNM8</accession>
<protein>
    <submittedName>
        <fullName evidence="5">Helix-turn-helix domain-containing protein</fullName>
    </submittedName>
</protein>
<dbReference type="Pfam" id="PF12833">
    <property type="entry name" value="HTH_18"/>
    <property type="match status" value="1"/>
</dbReference>
<dbReference type="InterPro" id="IPR018060">
    <property type="entry name" value="HTH_AraC"/>
</dbReference>
<evidence type="ECO:0000256" key="1">
    <source>
        <dbReference type="ARBA" id="ARBA00023015"/>
    </source>
</evidence>
<evidence type="ECO:0000256" key="2">
    <source>
        <dbReference type="ARBA" id="ARBA00023125"/>
    </source>
</evidence>
<organism evidence="5 6">
    <name type="scientific">Paenibacillus shunpengii</name>
    <dbReference type="NCBI Taxonomy" id="2054424"/>
    <lineage>
        <taxon>Bacteria</taxon>
        <taxon>Bacillati</taxon>
        <taxon>Bacillota</taxon>
        <taxon>Bacilli</taxon>
        <taxon>Bacillales</taxon>
        <taxon>Paenibacillaceae</taxon>
        <taxon>Paenibacillus</taxon>
    </lineage>
</organism>
<dbReference type="InterPro" id="IPR050204">
    <property type="entry name" value="AraC_XylS_family_regulators"/>
</dbReference>
<dbReference type="PANTHER" id="PTHR46796">
    <property type="entry name" value="HTH-TYPE TRANSCRIPTIONAL ACTIVATOR RHAS-RELATED"/>
    <property type="match status" value="1"/>
</dbReference>
<comment type="caution">
    <text evidence="5">The sequence shown here is derived from an EMBL/GenBank/DDBJ whole genome shotgun (WGS) entry which is preliminary data.</text>
</comment>
<dbReference type="PROSITE" id="PS01124">
    <property type="entry name" value="HTH_ARAC_FAMILY_2"/>
    <property type="match status" value="1"/>
</dbReference>
<keyword evidence="1" id="KW-0805">Transcription regulation</keyword>
<gene>
    <name evidence="5" type="ORF">ACFSVM_10075</name>
</gene>
<evidence type="ECO:0000313" key="6">
    <source>
        <dbReference type="Proteomes" id="UP001597540"/>
    </source>
</evidence>
<proteinExistence type="predicted"/>
<dbReference type="SUPFAM" id="SSF51215">
    <property type="entry name" value="Regulatory protein AraC"/>
    <property type="match status" value="1"/>
</dbReference>
<evidence type="ECO:0000259" key="4">
    <source>
        <dbReference type="PROSITE" id="PS01124"/>
    </source>
</evidence>
<dbReference type="SUPFAM" id="SSF46689">
    <property type="entry name" value="Homeodomain-like"/>
    <property type="match status" value="2"/>
</dbReference>
<evidence type="ECO:0000256" key="3">
    <source>
        <dbReference type="ARBA" id="ARBA00023163"/>
    </source>
</evidence>
<sequence>MMPEELPLQLDHICSVIAGTVVYPPGGRFGPRMQQDIQLVMLYTGTMEVVVDDRTLRIQPGHVVKLMPGHHETFKFAEEEETWHRWIAVHVHHLSEEALAFVTQLPVVLPLSEEMNRLTDLLLSLQHSALPDDPLLRTLGLAALQLYPTERRLLSDREKHASVYRAIAWMKERYADEIALSDLAEQAGVSSEHLVRLFRQYENDTPMRYLWNLRVKRALDLLVHTGLTVTEIAERCGFKTSHHFSRHMKQATGLTATQIRHNSWQGLRTSKLRHPDISMKKEAPRE</sequence>
<evidence type="ECO:0000313" key="5">
    <source>
        <dbReference type="EMBL" id="MFD2700814.1"/>
    </source>
</evidence>
<keyword evidence="3" id="KW-0804">Transcription</keyword>
<dbReference type="EMBL" id="JBHUMJ010000002">
    <property type="protein sequence ID" value="MFD2700814.1"/>
    <property type="molecule type" value="Genomic_DNA"/>
</dbReference>
<keyword evidence="6" id="KW-1185">Reference proteome</keyword>
<reference evidence="6" key="1">
    <citation type="journal article" date="2019" name="Int. J. Syst. Evol. Microbiol.">
        <title>The Global Catalogue of Microorganisms (GCM) 10K type strain sequencing project: providing services to taxonomists for standard genome sequencing and annotation.</title>
        <authorList>
            <consortium name="The Broad Institute Genomics Platform"/>
            <consortium name="The Broad Institute Genome Sequencing Center for Infectious Disease"/>
            <person name="Wu L."/>
            <person name="Ma J."/>
        </authorList>
    </citation>
    <scope>NUCLEOTIDE SEQUENCE [LARGE SCALE GENOMIC DNA]</scope>
    <source>
        <strain evidence="6">KCTC 33849</strain>
    </source>
</reference>
<dbReference type="Proteomes" id="UP001597540">
    <property type="component" value="Unassembled WGS sequence"/>
</dbReference>
<keyword evidence="2" id="KW-0238">DNA-binding</keyword>
<feature type="domain" description="HTH araC/xylS-type" evidence="4">
    <location>
        <begin position="164"/>
        <end position="262"/>
    </location>
</feature>
<dbReference type="SMART" id="SM00342">
    <property type="entry name" value="HTH_ARAC"/>
    <property type="match status" value="1"/>
</dbReference>
<name>A0ABW5SNM8_9BACL</name>